<name>A0A1D3TJM6_PLAOA</name>
<dbReference type="Pfam" id="PF09341">
    <property type="entry name" value="Pcc1"/>
    <property type="match status" value="1"/>
</dbReference>
<sequence length="86" mass="9955">MMDGKPCIITHTIEVNCLSERHSAILLKCLESDESLKQNGMYKHVNTSGSTIKIEIQSSSYEDIRYKAKNIYDYLHFFFKTVETFA</sequence>
<dbReference type="VEuPathDB" id="PlasmoDB:POWCR01_110040400"/>
<protein>
    <recommendedName>
        <fullName evidence="4">Transcription factor Pcc1</fullName>
    </recommendedName>
</protein>
<evidence type="ECO:0000313" key="2">
    <source>
        <dbReference type="EMBL" id="SCP05157.1"/>
    </source>
</evidence>
<dbReference type="VEuPathDB" id="PlasmoDB:PocGH01_11046200"/>
<reference evidence="2 3" key="1">
    <citation type="submission" date="2016-06" db="EMBL/GenBank/DDBJ databases">
        <authorList>
            <consortium name="Pathogen Informatics"/>
        </authorList>
    </citation>
    <scope>NUCLEOTIDE SEQUENCE [LARGE SCALE GENOMIC DNA]</scope>
    <source>
        <strain evidence="2">PocGH01</strain>
    </source>
</reference>
<dbReference type="EMBL" id="LT594592">
    <property type="protein sequence ID" value="SCP05157.1"/>
    <property type="molecule type" value="Genomic_DNA"/>
</dbReference>
<accession>A0A1D3TJM6</accession>
<dbReference type="AlphaFoldDB" id="A0A1D3TJM6"/>
<comment type="similarity">
    <text evidence="1">Belongs to the CTAG/PCC1 family.</text>
</comment>
<dbReference type="Gene3D" id="3.30.310.50">
    <property type="entry name" value="Alpha-D-phosphohexomutase, C-terminal domain"/>
    <property type="match status" value="1"/>
</dbReference>
<proteinExistence type="inferred from homology"/>
<evidence type="ECO:0008006" key="4">
    <source>
        <dbReference type="Google" id="ProtNLM"/>
    </source>
</evidence>
<evidence type="ECO:0000256" key="1">
    <source>
        <dbReference type="ARBA" id="ARBA00007073"/>
    </source>
</evidence>
<evidence type="ECO:0000313" key="3">
    <source>
        <dbReference type="Proteomes" id="UP000242942"/>
    </source>
</evidence>
<dbReference type="InterPro" id="IPR015419">
    <property type="entry name" value="CTAG/Pcc1"/>
</dbReference>
<organism evidence="2 3">
    <name type="scientific">Plasmodium ovale</name>
    <name type="common">malaria parasite P. ovale</name>
    <dbReference type="NCBI Taxonomy" id="36330"/>
    <lineage>
        <taxon>Eukaryota</taxon>
        <taxon>Sar</taxon>
        <taxon>Alveolata</taxon>
        <taxon>Apicomplexa</taxon>
        <taxon>Aconoidasida</taxon>
        <taxon>Haemosporida</taxon>
        <taxon>Plasmodiidae</taxon>
        <taxon>Plasmodium</taxon>
        <taxon>Plasmodium (Plasmodium)</taxon>
    </lineage>
</organism>
<keyword evidence="3" id="KW-1185">Reference proteome</keyword>
<gene>
    <name evidence="2" type="primary">PocGH01_11046200</name>
    <name evidence="2" type="ORF">POCGH01_11046200</name>
</gene>
<dbReference type="Proteomes" id="UP000242942">
    <property type="component" value="Chromosome 11"/>
</dbReference>
<dbReference type="OrthoDB" id="373700at2759"/>